<evidence type="ECO:0000256" key="1">
    <source>
        <dbReference type="ARBA" id="ARBA00022801"/>
    </source>
</evidence>
<keyword evidence="4" id="KW-0472">Membrane</keyword>
<dbReference type="InterPro" id="IPR050301">
    <property type="entry name" value="NTE"/>
</dbReference>
<dbReference type="InterPro" id="IPR002641">
    <property type="entry name" value="PNPLA_dom"/>
</dbReference>
<dbReference type="SUPFAM" id="SSF52151">
    <property type="entry name" value="FabD/lysophospholipase-like"/>
    <property type="match status" value="1"/>
</dbReference>
<keyword evidence="4" id="KW-0812">Transmembrane</keyword>
<name>A0A382XFI7_9ZZZZ</name>
<dbReference type="AlphaFoldDB" id="A0A382XFI7"/>
<feature type="domain" description="PNPLA" evidence="5">
    <location>
        <begin position="28"/>
        <end position="123"/>
    </location>
</feature>
<feature type="non-terminal residue" evidence="6">
    <location>
        <position position="123"/>
    </location>
</feature>
<dbReference type="PANTHER" id="PTHR14226:SF29">
    <property type="entry name" value="NEUROPATHY TARGET ESTERASE SWS"/>
    <property type="match status" value="1"/>
</dbReference>
<organism evidence="6">
    <name type="scientific">marine metagenome</name>
    <dbReference type="NCBI Taxonomy" id="408172"/>
    <lineage>
        <taxon>unclassified sequences</taxon>
        <taxon>metagenomes</taxon>
        <taxon>ecological metagenomes</taxon>
    </lineage>
</organism>
<protein>
    <recommendedName>
        <fullName evidence="5">PNPLA domain-containing protein</fullName>
    </recommendedName>
</protein>
<dbReference type="GO" id="GO:0016042">
    <property type="term" value="P:lipid catabolic process"/>
    <property type="evidence" value="ECO:0007669"/>
    <property type="project" value="UniProtKB-KW"/>
</dbReference>
<dbReference type="PROSITE" id="PS51635">
    <property type="entry name" value="PNPLA"/>
    <property type="match status" value="1"/>
</dbReference>
<keyword evidence="3" id="KW-0443">Lipid metabolism</keyword>
<evidence type="ECO:0000256" key="3">
    <source>
        <dbReference type="ARBA" id="ARBA00023098"/>
    </source>
</evidence>
<feature type="transmembrane region" description="Helical" evidence="4">
    <location>
        <begin position="56"/>
        <end position="74"/>
    </location>
</feature>
<evidence type="ECO:0000313" key="6">
    <source>
        <dbReference type="EMBL" id="SVD69151.1"/>
    </source>
</evidence>
<dbReference type="PANTHER" id="PTHR14226">
    <property type="entry name" value="NEUROPATHY TARGET ESTERASE/SWISS CHEESE D.MELANOGASTER"/>
    <property type="match status" value="1"/>
</dbReference>
<reference evidence="6" key="1">
    <citation type="submission" date="2018-05" db="EMBL/GenBank/DDBJ databases">
        <authorList>
            <person name="Lanie J.A."/>
            <person name="Ng W.-L."/>
            <person name="Kazmierczak K.M."/>
            <person name="Andrzejewski T.M."/>
            <person name="Davidsen T.M."/>
            <person name="Wayne K.J."/>
            <person name="Tettelin H."/>
            <person name="Glass J.I."/>
            <person name="Rusch D."/>
            <person name="Podicherti R."/>
            <person name="Tsui H.-C.T."/>
            <person name="Winkler M.E."/>
        </authorList>
    </citation>
    <scope>NUCLEOTIDE SEQUENCE</scope>
</reference>
<keyword evidence="1" id="KW-0378">Hydrolase</keyword>
<evidence type="ECO:0000259" key="5">
    <source>
        <dbReference type="PROSITE" id="PS51635"/>
    </source>
</evidence>
<evidence type="ECO:0000256" key="2">
    <source>
        <dbReference type="ARBA" id="ARBA00022963"/>
    </source>
</evidence>
<dbReference type="Pfam" id="PF01734">
    <property type="entry name" value="Patatin"/>
    <property type="match status" value="1"/>
</dbReference>
<dbReference type="GO" id="GO:0016787">
    <property type="term" value="F:hydrolase activity"/>
    <property type="evidence" value="ECO:0007669"/>
    <property type="project" value="UniProtKB-KW"/>
</dbReference>
<proteinExistence type="predicted"/>
<dbReference type="Gene3D" id="3.40.1090.10">
    <property type="entry name" value="Cytosolic phospholipase A2 catalytic domain"/>
    <property type="match status" value="1"/>
</dbReference>
<dbReference type="EMBL" id="UINC01166931">
    <property type="protein sequence ID" value="SVD69151.1"/>
    <property type="molecule type" value="Genomic_DNA"/>
</dbReference>
<keyword evidence="2" id="KW-0442">Lipid degradation</keyword>
<sequence>MSSCNKKILLFLFLFTHLYSNNYPKIGLVLSGGGSKGFAHVATLKALDSLQIPIDYISGTSFGAIVGAMYALGYSGKQIEKMALETDWYEVQKDEPERKYLPHFRKKDTGKYQLEFGLKGFTP</sequence>
<keyword evidence="4" id="KW-1133">Transmembrane helix</keyword>
<gene>
    <name evidence="6" type="ORF">METZ01_LOCUS422005</name>
</gene>
<evidence type="ECO:0000256" key="4">
    <source>
        <dbReference type="SAM" id="Phobius"/>
    </source>
</evidence>
<accession>A0A382XFI7</accession>
<dbReference type="InterPro" id="IPR016035">
    <property type="entry name" value="Acyl_Trfase/lysoPLipase"/>
</dbReference>